<name>Q139D8_RHOPS</name>
<protein>
    <submittedName>
        <fullName evidence="1">Uncharacterized protein</fullName>
    </submittedName>
</protein>
<dbReference type="EMBL" id="CP000283">
    <property type="protein sequence ID" value="ABE39301.1"/>
    <property type="molecule type" value="Genomic_DNA"/>
</dbReference>
<organism evidence="1 2">
    <name type="scientific">Rhodopseudomonas palustris (strain BisB5)</name>
    <dbReference type="NCBI Taxonomy" id="316057"/>
    <lineage>
        <taxon>Bacteria</taxon>
        <taxon>Pseudomonadati</taxon>
        <taxon>Pseudomonadota</taxon>
        <taxon>Alphaproteobacteria</taxon>
        <taxon>Hyphomicrobiales</taxon>
        <taxon>Nitrobacteraceae</taxon>
        <taxon>Rhodopseudomonas</taxon>
    </lineage>
</organism>
<sequence length="104" mass="10933">MSGAPSVVIAGLDPAIHQLRSAALSLSMDAQVEPAHDGGVWGAALRLTDVIPGRAQREPGIHNPCREYGFRVYAPGGAYPGMTNVRLSGVARAKAEIAQPEFIQ</sequence>
<dbReference type="Proteomes" id="UP000001818">
    <property type="component" value="Chromosome"/>
</dbReference>
<evidence type="ECO:0000313" key="2">
    <source>
        <dbReference type="Proteomes" id="UP000001818"/>
    </source>
</evidence>
<proteinExistence type="predicted"/>
<accession>Q139D8</accession>
<evidence type="ECO:0000313" key="1">
    <source>
        <dbReference type="EMBL" id="ABE39301.1"/>
    </source>
</evidence>
<dbReference type="STRING" id="316057.RPD_2066"/>
<reference evidence="1 2" key="1">
    <citation type="submission" date="2006-03" db="EMBL/GenBank/DDBJ databases">
        <title>Complete sequence of Rhodopseudomonas palustris BisB5.</title>
        <authorList>
            <consortium name="US DOE Joint Genome Institute"/>
            <person name="Copeland A."/>
            <person name="Lucas S."/>
            <person name="Lapidus A."/>
            <person name="Barry K."/>
            <person name="Detter J.C."/>
            <person name="Glavina del Rio T."/>
            <person name="Hammon N."/>
            <person name="Israni S."/>
            <person name="Dalin E."/>
            <person name="Tice H."/>
            <person name="Pitluck S."/>
            <person name="Chain P."/>
            <person name="Malfatti S."/>
            <person name="Shin M."/>
            <person name="Vergez L."/>
            <person name="Schmutz J."/>
            <person name="Larimer F."/>
            <person name="Land M."/>
            <person name="Hauser L."/>
            <person name="Pelletier D.A."/>
            <person name="Kyrpides N."/>
            <person name="Lykidis A."/>
            <person name="Oda Y."/>
            <person name="Harwood C.S."/>
            <person name="Richardson P."/>
        </authorList>
    </citation>
    <scope>NUCLEOTIDE SEQUENCE [LARGE SCALE GENOMIC DNA]</scope>
    <source>
        <strain evidence="1 2">BisB5</strain>
    </source>
</reference>
<dbReference type="HOGENOM" id="CLU_2331821_0_0_5"/>
<dbReference type="BioCyc" id="RPAL316057:RPD_RS10370-MONOMER"/>
<dbReference type="AlphaFoldDB" id="Q139D8"/>
<dbReference type="KEGG" id="rpd:RPD_2066"/>
<gene>
    <name evidence="1" type="ordered locus">RPD_2066</name>
</gene>